<evidence type="ECO:0000313" key="1">
    <source>
        <dbReference type="EMBL" id="JAH19625.1"/>
    </source>
</evidence>
<reference evidence="1" key="2">
    <citation type="journal article" date="2015" name="Fish Shellfish Immunol.">
        <title>Early steps in the European eel (Anguilla anguilla)-Vibrio vulnificus interaction in the gills: Role of the RtxA13 toxin.</title>
        <authorList>
            <person name="Callol A."/>
            <person name="Pajuelo D."/>
            <person name="Ebbesson L."/>
            <person name="Teles M."/>
            <person name="MacKenzie S."/>
            <person name="Amaro C."/>
        </authorList>
    </citation>
    <scope>NUCLEOTIDE SEQUENCE</scope>
</reference>
<organism evidence="1">
    <name type="scientific">Anguilla anguilla</name>
    <name type="common">European freshwater eel</name>
    <name type="synonym">Muraena anguilla</name>
    <dbReference type="NCBI Taxonomy" id="7936"/>
    <lineage>
        <taxon>Eukaryota</taxon>
        <taxon>Metazoa</taxon>
        <taxon>Chordata</taxon>
        <taxon>Craniata</taxon>
        <taxon>Vertebrata</taxon>
        <taxon>Euteleostomi</taxon>
        <taxon>Actinopterygii</taxon>
        <taxon>Neopterygii</taxon>
        <taxon>Teleostei</taxon>
        <taxon>Anguilliformes</taxon>
        <taxon>Anguillidae</taxon>
        <taxon>Anguilla</taxon>
    </lineage>
</organism>
<dbReference type="EMBL" id="GBXM01088952">
    <property type="protein sequence ID" value="JAH19625.1"/>
    <property type="molecule type" value="Transcribed_RNA"/>
</dbReference>
<reference evidence="1" key="1">
    <citation type="submission" date="2014-11" db="EMBL/GenBank/DDBJ databases">
        <authorList>
            <person name="Amaro Gonzalez C."/>
        </authorList>
    </citation>
    <scope>NUCLEOTIDE SEQUENCE</scope>
</reference>
<accession>A0A0E9QTL9</accession>
<name>A0A0E9QTL9_ANGAN</name>
<sequence>MYEPCAQSVATSKEVKIPTTSLSIFLSRTD</sequence>
<protein>
    <submittedName>
        <fullName evidence="1">Uncharacterized protein</fullName>
    </submittedName>
</protein>
<dbReference type="AlphaFoldDB" id="A0A0E9QTL9"/>
<proteinExistence type="predicted"/>